<keyword evidence="3" id="KW-1133">Transmembrane helix</keyword>
<keyword evidence="3" id="KW-0812">Transmembrane</keyword>
<dbReference type="InterPro" id="IPR019079">
    <property type="entry name" value="Capsule_synth_CapA"/>
</dbReference>
<evidence type="ECO:0000313" key="5">
    <source>
        <dbReference type="EMBL" id="AEO05038.1"/>
    </source>
</evidence>
<evidence type="ECO:0000256" key="2">
    <source>
        <dbReference type="SAM" id="MobiDB-lite"/>
    </source>
</evidence>
<dbReference type="Gene3D" id="3.60.21.10">
    <property type="match status" value="1"/>
</dbReference>
<reference evidence="6" key="1">
    <citation type="submission" date="2010-04" db="EMBL/GenBank/DDBJ databases">
        <title>The genome sequence of Listeria monocytogenes strain 10403S.</title>
        <authorList>
            <consortium name="The Broad Institute Genome Sequencing Platform"/>
            <consortium name="The Broad Institute Genome Sequencing Center for Infectious Disease."/>
            <person name="Borowsky M."/>
            <person name="Borodovsky M."/>
            <person name="Young S.K."/>
            <person name="Zeng Q."/>
            <person name="Koehrsen M."/>
            <person name="Fitzgerald M."/>
            <person name="Wiedmann M."/>
            <person name="Swaminathan B."/>
            <person name="Lauer P."/>
            <person name="Portnoy D."/>
            <person name="Cossart P."/>
            <person name="Buchrieser C."/>
            <person name="Higgins D."/>
            <person name="Abouelleil A."/>
            <person name="Alvarado L."/>
            <person name="Arachchi H.M."/>
            <person name="Berlin A."/>
            <person name="Borenstein D."/>
            <person name="Brown A."/>
            <person name="Chapman S.B."/>
            <person name="Chen Z."/>
            <person name="Dunbar C.D."/>
            <person name="Engels R."/>
            <person name="Freedman E."/>
            <person name="Gearin G."/>
            <person name="Gellesch M."/>
            <person name="Goldberg J."/>
            <person name="Griggs A."/>
            <person name="Gujja S."/>
            <person name="Heilman E."/>
            <person name="Heiman D."/>
            <person name="Howarth C."/>
            <person name="Jen D."/>
            <person name="Larson L."/>
            <person name="Lui A."/>
            <person name="MacDonald J."/>
            <person name="Mehta T."/>
            <person name="Montmayeur A."/>
            <person name="Neiman D."/>
            <person name="Park D."/>
            <person name="Pearson M."/>
            <person name="Priest M."/>
            <person name="Richards J."/>
            <person name="Roberts A."/>
            <person name="Saif S."/>
            <person name="Shea T."/>
            <person name="Shenoy N."/>
            <person name="Sisk P."/>
            <person name="Stolte C."/>
            <person name="Sykes S."/>
            <person name="Walk T."/>
            <person name="White J."/>
            <person name="Yandava C."/>
            <person name="Haas B."/>
            <person name="Nusbaum C."/>
            <person name="Birren B."/>
        </authorList>
    </citation>
    <scope>NUCLEOTIDE SEQUENCE [LARGE SCALE GENOMIC DNA]</scope>
    <source>
        <strain evidence="6">10403S</strain>
    </source>
</reference>
<feature type="domain" description="Capsule synthesis protein CapA" evidence="4">
    <location>
        <begin position="60"/>
        <end position="304"/>
    </location>
</feature>
<proteinExistence type="inferred from homology"/>
<evidence type="ECO:0000313" key="6">
    <source>
        <dbReference type="Proteomes" id="UP000001288"/>
    </source>
</evidence>
<dbReference type="SUPFAM" id="SSF56300">
    <property type="entry name" value="Metallo-dependent phosphatases"/>
    <property type="match status" value="1"/>
</dbReference>
<evidence type="ECO:0000256" key="3">
    <source>
        <dbReference type="SAM" id="Phobius"/>
    </source>
</evidence>
<evidence type="ECO:0000256" key="1">
    <source>
        <dbReference type="ARBA" id="ARBA00005662"/>
    </source>
</evidence>
<protein>
    <submittedName>
        <fullName evidence="5">Poly-gamma-glutamate synthesis protein</fullName>
    </submittedName>
</protein>
<evidence type="ECO:0000259" key="4">
    <source>
        <dbReference type="SMART" id="SM00854"/>
    </source>
</evidence>
<dbReference type="AlphaFoldDB" id="A0A0H3GCS0"/>
<gene>
    <name evidence="5" type="ordered locus">LMRG_02446</name>
</gene>
<dbReference type="CDD" id="cd07381">
    <property type="entry name" value="MPP_CapA"/>
    <property type="match status" value="1"/>
</dbReference>
<dbReference type="HOGENOM" id="CLU_038823_2_2_9"/>
<organism evidence="5 6">
    <name type="scientific">Listeria monocytogenes serotype 1/2a (strain 10403S)</name>
    <dbReference type="NCBI Taxonomy" id="393133"/>
    <lineage>
        <taxon>Bacteria</taxon>
        <taxon>Bacillati</taxon>
        <taxon>Bacillota</taxon>
        <taxon>Bacilli</taxon>
        <taxon>Bacillales</taxon>
        <taxon>Listeriaceae</taxon>
        <taxon>Listeria</taxon>
    </lineage>
</organism>
<dbReference type="SMART" id="SM00854">
    <property type="entry name" value="PGA_cap"/>
    <property type="match status" value="1"/>
</dbReference>
<dbReference type="EMBL" id="CP002002">
    <property type="protein sequence ID" value="AEO05038.1"/>
    <property type="molecule type" value="Genomic_DNA"/>
</dbReference>
<dbReference type="PANTHER" id="PTHR33393">
    <property type="entry name" value="POLYGLUTAMINE SYNTHESIS ACCESSORY PROTEIN RV0574C-RELATED"/>
    <property type="match status" value="1"/>
</dbReference>
<comment type="similarity">
    <text evidence="1">Belongs to the CapA family.</text>
</comment>
<keyword evidence="3" id="KW-0472">Membrane</keyword>
<dbReference type="InterPro" id="IPR029052">
    <property type="entry name" value="Metallo-depent_PP-like"/>
</dbReference>
<dbReference type="Pfam" id="PF09587">
    <property type="entry name" value="PGA_cap"/>
    <property type="match status" value="1"/>
</dbReference>
<dbReference type="PANTHER" id="PTHR33393:SF13">
    <property type="entry name" value="PGA BIOSYNTHESIS PROTEIN CAPA"/>
    <property type="match status" value="1"/>
</dbReference>
<dbReference type="Proteomes" id="UP000001288">
    <property type="component" value="Chromosome"/>
</dbReference>
<feature type="region of interest" description="Disordered" evidence="2">
    <location>
        <begin position="35"/>
        <end position="56"/>
    </location>
</feature>
<name>A0A0H3GCS0_LISM4</name>
<dbReference type="KEGG" id="lmt:LMRG_02446"/>
<dbReference type="RefSeq" id="WP_014600343.1">
    <property type="nucleotide sequence ID" value="NC_017544.1"/>
</dbReference>
<feature type="transmembrane region" description="Helical" evidence="3">
    <location>
        <begin position="7"/>
        <end position="28"/>
    </location>
</feature>
<feature type="compositionally biased region" description="Basic residues" evidence="2">
    <location>
        <begin position="37"/>
        <end position="49"/>
    </location>
</feature>
<sequence>MKSRKKGIILVLSVILIFSIGLLVNNLMTNNKDTAKPKKKTVAAVKKKKETPPKPKEPFNIDFTGDIMFDWDLRPVLAEKGMDYPFNNVREELKSSDYTFVDLETAITTRTKKVPYQEFWIKSDPSSLTALKNAGVDMVNISNNHILDYYEDGLLDTTAALRANNLAYVGAGKNEDEAYQLKVADIKGNKVGFMSFCHFFPNTGWIADEDTPGVTNGYDINLVEEKIKEERAKNKDIDYMVVYFHWGVEKTNTPVDYQTQYVKKLVDDNLVDAIVASHPHWLQGFEVYKDVPIAYSLGNFLFPDYVSGHSAETGIYKLNFDQGKVTAHFDPGIISGNQINMLEGSSKTAQLNYLQSISPNATINSNGDISAK</sequence>
<dbReference type="InterPro" id="IPR052169">
    <property type="entry name" value="CW_Biosynth-Accessory"/>
</dbReference>
<accession>A0A0H3GCS0</accession>